<evidence type="ECO:0000259" key="2">
    <source>
        <dbReference type="Pfam" id="PF03732"/>
    </source>
</evidence>
<name>A0A0K9PKL0_ZOSMR</name>
<dbReference type="Gene3D" id="2.40.70.10">
    <property type="entry name" value="Acid Proteases"/>
    <property type="match status" value="1"/>
</dbReference>
<dbReference type="InterPro" id="IPR005162">
    <property type="entry name" value="Retrotrans_gag_dom"/>
</dbReference>
<dbReference type="PANTHER" id="PTHR15503:SF22">
    <property type="entry name" value="TRANSPOSON TY3-I GAG POLYPROTEIN"/>
    <property type="match status" value="1"/>
</dbReference>
<proteinExistence type="predicted"/>
<dbReference type="Pfam" id="PF08284">
    <property type="entry name" value="RVP_2"/>
    <property type="match status" value="1"/>
</dbReference>
<dbReference type="PANTHER" id="PTHR15503">
    <property type="entry name" value="LDOC1 RELATED"/>
    <property type="match status" value="1"/>
</dbReference>
<dbReference type="STRING" id="29655.A0A0K9PKL0"/>
<dbReference type="CDD" id="cd00303">
    <property type="entry name" value="retropepsin_like"/>
    <property type="match status" value="1"/>
</dbReference>
<reference evidence="4" key="1">
    <citation type="journal article" date="2016" name="Nature">
        <title>The genome of the seagrass Zostera marina reveals angiosperm adaptation to the sea.</title>
        <authorList>
            <person name="Olsen J.L."/>
            <person name="Rouze P."/>
            <person name="Verhelst B."/>
            <person name="Lin Y.-C."/>
            <person name="Bayer T."/>
            <person name="Collen J."/>
            <person name="Dattolo E."/>
            <person name="De Paoli E."/>
            <person name="Dittami S."/>
            <person name="Maumus F."/>
            <person name="Michel G."/>
            <person name="Kersting A."/>
            <person name="Lauritano C."/>
            <person name="Lohaus R."/>
            <person name="Toepel M."/>
            <person name="Tonon T."/>
            <person name="Vanneste K."/>
            <person name="Amirebrahimi M."/>
            <person name="Brakel J."/>
            <person name="Bostroem C."/>
            <person name="Chovatia M."/>
            <person name="Grimwood J."/>
            <person name="Jenkins J.W."/>
            <person name="Jueterbock A."/>
            <person name="Mraz A."/>
            <person name="Stam W.T."/>
            <person name="Tice H."/>
            <person name="Bornberg-Bauer E."/>
            <person name="Green P.J."/>
            <person name="Pearson G.A."/>
            <person name="Procaccini G."/>
            <person name="Duarte C.M."/>
            <person name="Schmutz J."/>
            <person name="Reusch T.B.H."/>
            <person name="Van de Peer Y."/>
        </authorList>
    </citation>
    <scope>NUCLEOTIDE SEQUENCE [LARGE SCALE GENOMIC DNA]</scope>
    <source>
        <strain evidence="4">cv. Finnish</strain>
    </source>
</reference>
<evidence type="ECO:0000256" key="1">
    <source>
        <dbReference type="SAM" id="MobiDB-lite"/>
    </source>
</evidence>
<evidence type="ECO:0000313" key="4">
    <source>
        <dbReference type="Proteomes" id="UP000036987"/>
    </source>
</evidence>
<feature type="region of interest" description="Disordered" evidence="1">
    <location>
        <begin position="195"/>
        <end position="219"/>
    </location>
</feature>
<dbReference type="InterPro" id="IPR032567">
    <property type="entry name" value="RTL1-rel"/>
</dbReference>
<gene>
    <name evidence="3" type="ORF">ZOSMA_22G00650</name>
</gene>
<feature type="domain" description="Retrotransposon gag" evidence="2">
    <location>
        <begin position="61"/>
        <end position="149"/>
    </location>
</feature>
<protein>
    <recommendedName>
        <fullName evidence="2">Retrotransposon gag domain-containing protein</fullName>
    </recommendedName>
</protein>
<dbReference type="Pfam" id="PF03732">
    <property type="entry name" value="Retrotrans_gag"/>
    <property type="match status" value="1"/>
</dbReference>
<dbReference type="OrthoDB" id="670361at2759"/>
<evidence type="ECO:0000313" key="3">
    <source>
        <dbReference type="EMBL" id="KMZ68775.1"/>
    </source>
</evidence>
<keyword evidence="4" id="KW-1185">Reference proteome</keyword>
<dbReference type="Proteomes" id="UP000036987">
    <property type="component" value="Unassembled WGS sequence"/>
</dbReference>
<dbReference type="SUPFAM" id="SSF50630">
    <property type="entry name" value="Acid proteases"/>
    <property type="match status" value="1"/>
</dbReference>
<sequence length="368" mass="42311">MVSRRSGTLANELGDQPSQPYYLQFDFPRFTGEDPFTWIFKCECLFEYYQIQESNKFRIGSSNLDGEAAKWLSWKQLEAPICSWPTFCELLVDRFDDNKSDIPLSVQFARIEQQSTVRQYLADFEALAIRVHGFSSKFRLETFIAGLKPELRKEVLPHKPETVMEAWKLALFFEKKYSNPRRSFNNSNRLFESCDEKSTSEEPNHPISDILTDVNDSPNQPSCVQQHSIIRNSVPCLLYFEGYIQGTKLDMLVGSGANLNFIRERHARELGLKIDAKKQFEVVMGNGNRIVCKRICSNVHLTISDSSFHVDFHVIPHLATDIILGMDWLESLGQVKFDFNNRTISFLSGGRNTTLRARGLATPSTRRR</sequence>
<accession>A0A0K9PKL0</accession>
<dbReference type="AlphaFoldDB" id="A0A0K9PKL0"/>
<dbReference type="InterPro" id="IPR021109">
    <property type="entry name" value="Peptidase_aspartic_dom_sf"/>
</dbReference>
<dbReference type="EMBL" id="LFYR01000811">
    <property type="protein sequence ID" value="KMZ68775.1"/>
    <property type="molecule type" value="Genomic_DNA"/>
</dbReference>
<organism evidence="3 4">
    <name type="scientific">Zostera marina</name>
    <name type="common">Eelgrass</name>
    <dbReference type="NCBI Taxonomy" id="29655"/>
    <lineage>
        <taxon>Eukaryota</taxon>
        <taxon>Viridiplantae</taxon>
        <taxon>Streptophyta</taxon>
        <taxon>Embryophyta</taxon>
        <taxon>Tracheophyta</taxon>
        <taxon>Spermatophyta</taxon>
        <taxon>Magnoliopsida</taxon>
        <taxon>Liliopsida</taxon>
        <taxon>Zosteraceae</taxon>
        <taxon>Zostera</taxon>
    </lineage>
</organism>
<feature type="compositionally biased region" description="Basic and acidic residues" evidence="1">
    <location>
        <begin position="195"/>
        <end position="204"/>
    </location>
</feature>
<dbReference type="OMA" id="ICDSICK"/>
<comment type="caution">
    <text evidence="3">The sequence shown here is derived from an EMBL/GenBank/DDBJ whole genome shotgun (WGS) entry which is preliminary data.</text>
</comment>